<keyword evidence="3" id="KW-1185">Reference proteome</keyword>
<evidence type="ECO:0000313" key="2">
    <source>
        <dbReference type="EMBL" id="KAI8042623.1"/>
    </source>
</evidence>
<reference evidence="2" key="1">
    <citation type="journal article" date="2023" name="Genome Biol. Evol.">
        <title>Long-read-based Genome Assembly of Drosophila gunungcola Reveals Fewer Chemosensory Genes in Flower-breeding Species.</title>
        <authorList>
            <person name="Negi A."/>
            <person name="Liao B.Y."/>
            <person name="Yeh S.D."/>
        </authorList>
    </citation>
    <scope>NUCLEOTIDE SEQUENCE</scope>
    <source>
        <strain evidence="2">Sukarami</strain>
    </source>
</reference>
<gene>
    <name evidence="2" type="ORF">M5D96_003936</name>
</gene>
<dbReference type="EMBL" id="JAMKOV010000002">
    <property type="protein sequence ID" value="KAI8042623.1"/>
    <property type="molecule type" value="Genomic_DNA"/>
</dbReference>
<proteinExistence type="predicted"/>
<comment type="caution">
    <text evidence="2">The sequence shown here is derived from an EMBL/GenBank/DDBJ whole genome shotgun (WGS) entry which is preliminary data.</text>
</comment>
<feature type="chain" id="PRO_5040117259" evidence="1">
    <location>
        <begin position="20"/>
        <end position="79"/>
    </location>
</feature>
<evidence type="ECO:0000256" key="1">
    <source>
        <dbReference type="SAM" id="SignalP"/>
    </source>
</evidence>
<feature type="signal peptide" evidence="1">
    <location>
        <begin position="1"/>
        <end position="19"/>
    </location>
</feature>
<accession>A0A9P9YTS5</accession>
<protein>
    <submittedName>
        <fullName evidence="2">Uncharacterized protein</fullName>
    </submittedName>
</protein>
<dbReference type="AlphaFoldDB" id="A0A9P9YTS5"/>
<keyword evidence="1" id="KW-0732">Signal</keyword>
<name>A0A9P9YTS5_9MUSC</name>
<organism evidence="2 3">
    <name type="scientific">Drosophila gunungcola</name>
    <name type="common">fruit fly</name>
    <dbReference type="NCBI Taxonomy" id="103775"/>
    <lineage>
        <taxon>Eukaryota</taxon>
        <taxon>Metazoa</taxon>
        <taxon>Ecdysozoa</taxon>
        <taxon>Arthropoda</taxon>
        <taxon>Hexapoda</taxon>
        <taxon>Insecta</taxon>
        <taxon>Pterygota</taxon>
        <taxon>Neoptera</taxon>
        <taxon>Endopterygota</taxon>
        <taxon>Diptera</taxon>
        <taxon>Brachycera</taxon>
        <taxon>Muscomorpha</taxon>
        <taxon>Ephydroidea</taxon>
        <taxon>Drosophilidae</taxon>
        <taxon>Drosophila</taxon>
        <taxon>Sophophora</taxon>
    </lineage>
</organism>
<feature type="non-terminal residue" evidence="2">
    <location>
        <position position="1"/>
    </location>
</feature>
<evidence type="ECO:0000313" key="3">
    <source>
        <dbReference type="Proteomes" id="UP001059596"/>
    </source>
</evidence>
<sequence>KLHSIAVFQLPLRWPFVGCRLPRLFLFFLDFLSWPCVRDSNNNYRRTPLTLQSPSPFFYKFSCRSKLQINLGAPILFLP</sequence>
<dbReference type="Proteomes" id="UP001059596">
    <property type="component" value="Unassembled WGS sequence"/>
</dbReference>